<accession>A0A6J5MVF4</accession>
<organism evidence="1">
    <name type="scientific">uncultured Caudovirales phage</name>
    <dbReference type="NCBI Taxonomy" id="2100421"/>
    <lineage>
        <taxon>Viruses</taxon>
        <taxon>Duplodnaviria</taxon>
        <taxon>Heunggongvirae</taxon>
        <taxon>Uroviricota</taxon>
        <taxon>Caudoviricetes</taxon>
        <taxon>Peduoviridae</taxon>
        <taxon>Maltschvirus</taxon>
        <taxon>Maltschvirus maltsch</taxon>
    </lineage>
</organism>
<dbReference type="EMBL" id="LR796546">
    <property type="protein sequence ID" value="CAB4150322.1"/>
    <property type="molecule type" value="Genomic_DNA"/>
</dbReference>
<name>A0A6J5MVF4_9CAUD</name>
<protein>
    <submittedName>
        <fullName evidence="1">Uncharacterized protein</fullName>
    </submittedName>
</protein>
<reference evidence="1" key="1">
    <citation type="submission" date="2020-04" db="EMBL/GenBank/DDBJ databases">
        <authorList>
            <person name="Chiriac C."/>
            <person name="Salcher M."/>
            <person name="Ghai R."/>
            <person name="Kavagutti S V."/>
        </authorList>
    </citation>
    <scope>NUCLEOTIDE SEQUENCE</scope>
</reference>
<gene>
    <name evidence="1" type="ORF">UFOVP568_13</name>
</gene>
<evidence type="ECO:0000313" key="1">
    <source>
        <dbReference type="EMBL" id="CAB4150322.1"/>
    </source>
</evidence>
<sequence>MTQYTLTDLQKQRTAHCIKVMEQVRDHHADRFNMSEWMKHIYDDDCHVCGTAACFIGWLGLMEEDGWQNLHNMPSYPDTVGQSRFGSNAFAVYMQIDIDTASLFAYEDGYPVFQEDDGCDGDVYYMERITPQMVIDKLNHFLKTGEVINHRPDTVVDVDNMEPDV</sequence>
<proteinExistence type="predicted"/>